<dbReference type="Proteomes" id="UP001054821">
    <property type="component" value="Chromosome 8"/>
</dbReference>
<dbReference type="PANTHER" id="PTHR45749:SF36">
    <property type="entry name" value="ZINC FINGER MYM-TYPE PROTEIN 1-LIKE"/>
    <property type="match status" value="1"/>
</dbReference>
<evidence type="ECO:0000259" key="1">
    <source>
        <dbReference type="Pfam" id="PF14291"/>
    </source>
</evidence>
<sequence>MAYRTCLNASLKCTRYLLRQDLAFRGHDESAQSSNKENYLELLQFLADHDEKVKAVVLENAPGNLKLIAPSIQKDLVNSCAKETICLILSDVKDRYFSIMVDEARDVSIKEQMAMVLCYVNDKGQIIESFSKLRGQGYDGASNMSTLVVVAKKNIDVNSFFTTANSLVNVVGAFCKHRDALKAQSQEKLVRAFEMIVL</sequence>
<keyword evidence="3" id="KW-1185">Reference proteome</keyword>
<accession>A0AAD4YLW9</accession>
<dbReference type="PANTHER" id="PTHR45749">
    <property type="match status" value="1"/>
</dbReference>
<dbReference type="Pfam" id="PF14291">
    <property type="entry name" value="DUF4371"/>
    <property type="match status" value="1"/>
</dbReference>
<feature type="domain" description="DUF4371" evidence="1">
    <location>
        <begin position="3"/>
        <end position="130"/>
    </location>
</feature>
<evidence type="ECO:0000313" key="3">
    <source>
        <dbReference type="Proteomes" id="UP001054821"/>
    </source>
</evidence>
<reference evidence="2 3" key="1">
    <citation type="journal article" date="2022" name="G3 (Bethesda)">
        <title>Whole-genome sequence and methylome profiling of the almond [Prunus dulcis (Mill.) D.A. Webb] cultivar 'Nonpareil'.</title>
        <authorList>
            <person name="D'Amico-Willman K.M."/>
            <person name="Ouma W.Z."/>
            <person name="Meulia T."/>
            <person name="Sideli G.M."/>
            <person name="Gradziel T.M."/>
            <person name="Fresnedo-Ramirez J."/>
        </authorList>
    </citation>
    <scope>NUCLEOTIDE SEQUENCE [LARGE SCALE GENOMIC DNA]</scope>
    <source>
        <strain evidence="2">Clone GOH B32 T37-40</strain>
    </source>
</reference>
<dbReference type="AlphaFoldDB" id="A0AAD4YLW9"/>
<dbReference type="EMBL" id="JAJFAZ020000008">
    <property type="protein sequence ID" value="KAI5313644.1"/>
    <property type="molecule type" value="Genomic_DNA"/>
</dbReference>
<protein>
    <recommendedName>
        <fullName evidence="1">DUF4371 domain-containing protein</fullName>
    </recommendedName>
</protein>
<name>A0AAD4YLW9_PRUDU</name>
<organism evidence="2 3">
    <name type="scientific">Prunus dulcis</name>
    <name type="common">Almond</name>
    <name type="synonym">Amygdalus dulcis</name>
    <dbReference type="NCBI Taxonomy" id="3755"/>
    <lineage>
        <taxon>Eukaryota</taxon>
        <taxon>Viridiplantae</taxon>
        <taxon>Streptophyta</taxon>
        <taxon>Embryophyta</taxon>
        <taxon>Tracheophyta</taxon>
        <taxon>Spermatophyta</taxon>
        <taxon>Magnoliopsida</taxon>
        <taxon>eudicotyledons</taxon>
        <taxon>Gunneridae</taxon>
        <taxon>Pentapetalae</taxon>
        <taxon>rosids</taxon>
        <taxon>fabids</taxon>
        <taxon>Rosales</taxon>
        <taxon>Rosaceae</taxon>
        <taxon>Amygdaloideae</taxon>
        <taxon>Amygdaleae</taxon>
        <taxon>Prunus</taxon>
    </lineage>
</organism>
<evidence type="ECO:0000313" key="2">
    <source>
        <dbReference type="EMBL" id="KAI5313644.1"/>
    </source>
</evidence>
<gene>
    <name evidence="2" type="ORF">L3X38_042820</name>
</gene>
<comment type="caution">
    <text evidence="2">The sequence shown here is derived from an EMBL/GenBank/DDBJ whole genome shotgun (WGS) entry which is preliminary data.</text>
</comment>
<proteinExistence type="predicted"/>
<dbReference type="InterPro" id="IPR025398">
    <property type="entry name" value="DUF4371"/>
</dbReference>